<dbReference type="AlphaFoldDB" id="A0A521FYU6"/>
<dbReference type="InterPro" id="IPR036388">
    <property type="entry name" value="WH-like_DNA-bd_sf"/>
</dbReference>
<dbReference type="EMBL" id="NQJD01000048">
    <property type="protein sequence ID" value="TAA73936.1"/>
    <property type="molecule type" value="Genomic_DNA"/>
</dbReference>
<feature type="domain" description="Initiator Rep protein WH1" evidence="2">
    <location>
        <begin position="7"/>
        <end position="146"/>
    </location>
</feature>
<gene>
    <name evidence="3" type="ORF">CDV28_1488</name>
</gene>
<reference evidence="3" key="1">
    <citation type="submission" date="2017-07" db="EMBL/GenBank/DDBJ databases">
        <title>The cable genome - Insights into the physiology and evolution of filamentous bacteria capable of sulfide oxidation via long distance electron transfer.</title>
        <authorList>
            <person name="Thorup C."/>
            <person name="Bjerg J.T."/>
            <person name="Schreiber L."/>
            <person name="Nielsen L.P."/>
            <person name="Kjeldsen K.U."/>
            <person name="Boesen T."/>
            <person name="Boggild A."/>
            <person name="Meysman F."/>
            <person name="Geelhoed J."/>
            <person name="Schramm A."/>
        </authorList>
    </citation>
    <scope>NUCLEOTIDE SEQUENCE [LARGE SCALE GENOMIC DNA]</scope>
    <source>
        <strain evidence="3">GS</strain>
    </source>
</reference>
<dbReference type="InterPro" id="IPR036390">
    <property type="entry name" value="WH_DNA-bd_sf"/>
</dbReference>
<evidence type="ECO:0000259" key="2">
    <source>
        <dbReference type="Pfam" id="PF01051"/>
    </source>
</evidence>
<comment type="similarity">
    <text evidence="1">Belongs to the initiator RepB protein family.</text>
</comment>
<evidence type="ECO:0000313" key="3">
    <source>
        <dbReference type="EMBL" id="TAA73936.1"/>
    </source>
</evidence>
<dbReference type="InterPro" id="IPR000525">
    <property type="entry name" value="Initiator_Rep_WH1"/>
</dbReference>
<evidence type="ECO:0000256" key="1">
    <source>
        <dbReference type="ARBA" id="ARBA00038283"/>
    </source>
</evidence>
<sequence>MLKKTMVVQSNSLVEARYRLTNLEQRLIFSLISKIRAEDDALHEYDISLKELSQLMGIDLADAYKELVGITKHLMSRVLSIRSAQGNLVHIHWLCRAEHKQGSVVLSFMPDLKPYLLQLKSEFTICDLAIITGFGGKYTIRLYMLLRQYTSIGWRGFELKELREILGIEKDEYREYKRFSQRVLAQAKKEMEAIDETGRNKCDLTFEVETIREGRKITRLKFIIIKNNMRYGKKSKAGNVGKSLQKIADSAIKPQPIARQSNFPEYWDEFLKYIEKKDPGLLPIIASDGPECMLVKAPYTAWKREFKQ</sequence>
<dbReference type="GO" id="GO:0006270">
    <property type="term" value="P:DNA replication initiation"/>
    <property type="evidence" value="ECO:0007669"/>
    <property type="project" value="InterPro"/>
</dbReference>
<evidence type="ECO:0000313" key="4">
    <source>
        <dbReference type="Proteomes" id="UP000316238"/>
    </source>
</evidence>
<comment type="caution">
    <text evidence="3">The sequence shown here is derived from an EMBL/GenBank/DDBJ whole genome shotgun (WGS) entry which is preliminary data.</text>
</comment>
<proteinExistence type="inferred from homology"/>
<dbReference type="Gene3D" id="1.10.10.10">
    <property type="entry name" value="Winged helix-like DNA-binding domain superfamily/Winged helix DNA-binding domain"/>
    <property type="match status" value="2"/>
</dbReference>
<dbReference type="GO" id="GO:0003887">
    <property type="term" value="F:DNA-directed DNA polymerase activity"/>
    <property type="evidence" value="ECO:0007669"/>
    <property type="project" value="InterPro"/>
</dbReference>
<protein>
    <submittedName>
        <fullName evidence="3">Protein involved in initiation of plasmid replication</fullName>
    </submittedName>
</protein>
<dbReference type="Proteomes" id="UP000316238">
    <property type="component" value="Unassembled WGS sequence"/>
</dbReference>
<accession>A0A521FYU6</accession>
<dbReference type="Pfam" id="PF21205">
    <property type="entry name" value="Rep3_C"/>
    <property type="match status" value="1"/>
</dbReference>
<organism evidence="3 4">
    <name type="scientific">Candidatus Electronema aureum</name>
    <dbReference type="NCBI Taxonomy" id="2005002"/>
    <lineage>
        <taxon>Bacteria</taxon>
        <taxon>Pseudomonadati</taxon>
        <taxon>Thermodesulfobacteriota</taxon>
        <taxon>Desulfobulbia</taxon>
        <taxon>Desulfobulbales</taxon>
        <taxon>Desulfobulbaceae</taxon>
        <taxon>Candidatus Electronema</taxon>
    </lineage>
</organism>
<dbReference type="SUPFAM" id="SSF46785">
    <property type="entry name" value="Winged helix' DNA-binding domain"/>
    <property type="match status" value="2"/>
</dbReference>
<dbReference type="Pfam" id="PF01051">
    <property type="entry name" value="Rep3_N"/>
    <property type="match status" value="1"/>
</dbReference>
<name>A0A521FYU6_9BACT</name>
<keyword evidence="4" id="KW-1185">Reference proteome</keyword>